<evidence type="ECO:0000313" key="1">
    <source>
        <dbReference type="EMBL" id="KAK0748489.1"/>
    </source>
</evidence>
<dbReference type="Proteomes" id="UP001172159">
    <property type="component" value="Unassembled WGS sequence"/>
</dbReference>
<organism evidence="1 2">
    <name type="scientific">Apiosordaria backusii</name>
    <dbReference type="NCBI Taxonomy" id="314023"/>
    <lineage>
        <taxon>Eukaryota</taxon>
        <taxon>Fungi</taxon>
        <taxon>Dikarya</taxon>
        <taxon>Ascomycota</taxon>
        <taxon>Pezizomycotina</taxon>
        <taxon>Sordariomycetes</taxon>
        <taxon>Sordariomycetidae</taxon>
        <taxon>Sordariales</taxon>
        <taxon>Lasiosphaeriaceae</taxon>
        <taxon>Apiosordaria</taxon>
    </lineage>
</organism>
<comment type="caution">
    <text evidence="1">The sequence shown here is derived from an EMBL/GenBank/DDBJ whole genome shotgun (WGS) entry which is preliminary data.</text>
</comment>
<accession>A0AA40EZP3</accession>
<name>A0AA40EZP3_9PEZI</name>
<dbReference type="AlphaFoldDB" id="A0AA40EZP3"/>
<protein>
    <submittedName>
        <fullName evidence="1">Uncharacterized protein</fullName>
    </submittedName>
</protein>
<proteinExistence type="predicted"/>
<reference evidence="1" key="1">
    <citation type="submission" date="2023-06" db="EMBL/GenBank/DDBJ databases">
        <title>Genome-scale phylogeny and comparative genomics of the fungal order Sordariales.</title>
        <authorList>
            <consortium name="Lawrence Berkeley National Laboratory"/>
            <person name="Hensen N."/>
            <person name="Bonometti L."/>
            <person name="Westerberg I."/>
            <person name="Brannstrom I.O."/>
            <person name="Guillou S."/>
            <person name="Cros-Aarteil S."/>
            <person name="Calhoun S."/>
            <person name="Haridas S."/>
            <person name="Kuo A."/>
            <person name="Mondo S."/>
            <person name="Pangilinan J."/>
            <person name="Riley R."/>
            <person name="Labutti K."/>
            <person name="Andreopoulos B."/>
            <person name="Lipzen A."/>
            <person name="Chen C."/>
            <person name="Yanf M."/>
            <person name="Daum C."/>
            <person name="Ng V."/>
            <person name="Clum A."/>
            <person name="Steindorff A."/>
            <person name="Ohm R."/>
            <person name="Martin F."/>
            <person name="Silar P."/>
            <person name="Natvig D."/>
            <person name="Lalanne C."/>
            <person name="Gautier V."/>
            <person name="Ament-Velasquez S.L."/>
            <person name="Kruys A."/>
            <person name="Hutchinson M.I."/>
            <person name="Powell A.J."/>
            <person name="Barry K."/>
            <person name="Miller A.N."/>
            <person name="Grigoriev I.V."/>
            <person name="Debuchy R."/>
            <person name="Gladieux P."/>
            <person name="Thoren M.H."/>
            <person name="Johannesson H."/>
        </authorList>
    </citation>
    <scope>NUCLEOTIDE SEQUENCE</scope>
    <source>
        <strain evidence="1">CBS 540.89</strain>
    </source>
</reference>
<sequence length="130" mass="14532">MSGGYNKFRCKYFLSYNCPNWVFMNGHACGACLAEGRDAMEPAEPAGAQRAFTTWRQPTEVCVPKAFQGTLQYIVMEAVPNDAAGSYWTLRQKVLDPRAQMSQININQITTSDTPRPVVTTTGIPMQVRY</sequence>
<keyword evidence="2" id="KW-1185">Reference proteome</keyword>
<gene>
    <name evidence="1" type="ORF">B0T21DRAFT_278544</name>
</gene>
<dbReference type="EMBL" id="JAUKTV010000001">
    <property type="protein sequence ID" value="KAK0748489.1"/>
    <property type="molecule type" value="Genomic_DNA"/>
</dbReference>
<evidence type="ECO:0000313" key="2">
    <source>
        <dbReference type="Proteomes" id="UP001172159"/>
    </source>
</evidence>